<accession>A0ABQ5NPF7</accession>
<dbReference type="RefSeq" id="WP_264990135.1">
    <property type="nucleotide sequence ID" value="NZ_BRZA01000007.1"/>
</dbReference>
<dbReference type="InterPro" id="IPR050559">
    <property type="entry name" value="P-Pant_transferase_sf"/>
</dbReference>
<reference evidence="5" key="1">
    <citation type="submission" date="2022-08" db="EMBL/GenBank/DDBJ databases">
        <title>Draft genome sequence of Lysinibacillus sp. strain KH24.</title>
        <authorList>
            <person name="Kanbe H."/>
            <person name="Itoh H."/>
        </authorList>
    </citation>
    <scope>NUCLEOTIDE SEQUENCE</scope>
    <source>
        <strain evidence="5">KH24</strain>
    </source>
</reference>
<name>A0ABQ5NPF7_9BACI</name>
<dbReference type="PANTHER" id="PTHR12215:SF10">
    <property type="entry name" value="L-AMINOADIPATE-SEMIALDEHYDE DEHYDROGENASE-PHOSPHOPANTETHEINYL TRANSFERASE"/>
    <property type="match status" value="1"/>
</dbReference>
<evidence type="ECO:0000256" key="2">
    <source>
        <dbReference type="ARBA" id="ARBA00022679"/>
    </source>
</evidence>
<comment type="similarity">
    <text evidence="1">Belongs to the P-Pant transferase superfamily. Gsp/Sfp/HetI/AcpT family.</text>
</comment>
<evidence type="ECO:0000313" key="5">
    <source>
        <dbReference type="EMBL" id="GLC90225.1"/>
    </source>
</evidence>
<dbReference type="EMBL" id="BRZA01000007">
    <property type="protein sequence ID" value="GLC90225.1"/>
    <property type="molecule type" value="Genomic_DNA"/>
</dbReference>
<evidence type="ECO:0000259" key="4">
    <source>
        <dbReference type="Pfam" id="PF22624"/>
    </source>
</evidence>
<dbReference type="Pfam" id="PF01648">
    <property type="entry name" value="ACPS"/>
    <property type="match status" value="1"/>
</dbReference>
<keyword evidence="6" id="KW-1185">Reference proteome</keyword>
<evidence type="ECO:0008006" key="7">
    <source>
        <dbReference type="Google" id="ProtNLM"/>
    </source>
</evidence>
<proteinExistence type="inferred from homology"/>
<protein>
    <recommendedName>
        <fullName evidence="7">4'-phosphopantetheinyl transferase superfamily protein</fullName>
    </recommendedName>
</protein>
<dbReference type="Gene3D" id="3.90.470.20">
    <property type="entry name" value="4'-phosphopantetheinyl transferase domain"/>
    <property type="match status" value="1"/>
</dbReference>
<comment type="caution">
    <text evidence="5">The sequence shown here is derived from an EMBL/GenBank/DDBJ whole genome shotgun (WGS) entry which is preliminary data.</text>
</comment>
<keyword evidence="2" id="KW-0808">Transferase</keyword>
<dbReference type="InterPro" id="IPR008278">
    <property type="entry name" value="4-PPantetheinyl_Trfase_dom"/>
</dbReference>
<gene>
    <name evidence="5" type="ORF">LYSBPC_33520</name>
</gene>
<organism evidence="5 6">
    <name type="scientific">Lysinibacillus piscis</name>
    <dbReference type="NCBI Taxonomy" id="2518931"/>
    <lineage>
        <taxon>Bacteria</taxon>
        <taxon>Bacillati</taxon>
        <taxon>Bacillota</taxon>
        <taxon>Bacilli</taxon>
        <taxon>Bacillales</taxon>
        <taxon>Bacillaceae</taxon>
        <taxon>Lysinibacillus</taxon>
    </lineage>
</organism>
<dbReference type="Proteomes" id="UP001065593">
    <property type="component" value="Unassembled WGS sequence"/>
</dbReference>
<feature type="domain" description="4'-phosphopantetheinyl transferase" evidence="3">
    <location>
        <begin position="103"/>
        <end position="149"/>
    </location>
</feature>
<dbReference type="InterPro" id="IPR037143">
    <property type="entry name" value="4-PPantetheinyl_Trfase_dom_sf"/>
</dbReference>
<sequence length="189" mass="22229">MIHVWALPLGTELTPSEWMYFYTQLPSDEQLAIDQYRLWQDRQRALLGRILIRWALRQQLNIPIIQIIRSANGRPFAADWQGDFNLSHSGEWLVVALTDRGHVGIDVEQIRPVSSEVLSYLLSDREQQTENYLRLFYERWTLQEARFKAGVLDVATKLIYLDEEHPVSICWYPKQFTVNITVINTQQLI</sequence>
<dbReference type="InterPro" id="IPR055066">
    <property type="entry name" value="AASDHPPT_N"/>
</dbReference>
<evidence type="ECO:0000259" key="3">
    <source>
        <dbReference type="Pfam" id="PF01648"/>
    </source>
</evidence>
<evidence type="ECO:0000313" key="6">
    <source>
        <dbReference type="Proteomes" id="UP001065593"/>
    </source>
</evidence>
<feature type="domain" description="4'-phosphopantetheinyl transferase N-terminal" evidence="4">
    <location>
        <begin position="14"/>
        <end position="96"/>
    </location>
</feature>
<dbReference type="SUPFAM" id="SSF56214">
    <property type="entry name" value="4'-phosphopantetheinyl transferase"/>
    <property type="match status" value="2"/>
</dbReference>
<dbReference type="PANTHER" id="PTHR12215">
    <property type="entry name" value="PHOSPHOPANTETHEINE TRANSFERASE"/>
    <property type="match status" value="1"/>
</dbReference>
<evidence type="ECO:0000256" key="1">
    <source>
        <dbReference type="ARBA" id="ARBA00010990"/>
    </source>
</evidence>
<dbReference type="Pfam" id="PF22624">
    <property type="entry name" value="AASDHPPT_N"/>
    <property type="match status" value="1"/>
</dbReference>